<name>A0AA97FAH9_9SPHN</name>
<keyword evidence="1" id="KW-1133">Transmembrane helix</keyword>
<proteinExistence type="predicted"/>
<dbReference type="Pfam" id="PF10027">
    <property type="entry name" value="DUF2269"/>
    <property type="match status" value="1"/>
</dbReference>
<organism evidence="2 3">
    <name type="scientific">Alterisphingorhabdus coralli</name>
    <dbReference type="NCBI Taxonomy" id="3071408"/>
    <lineage>
        <taxon>Bacteria</taxon>
        <taxon>Pseudomonadati</taxon>
        <taxon>Pseudomonadota</taxon>
        <taxon>Alphaproteobacteria</taxon>
        <taxon>Sphingomonadales</taxon>
        <taxon>Sphingomonadaceae</taxon>
        <taxon>Alterisphingorhabdus (ex Yan et al. 2024)</taxon>
    </lineage>
</organism>
<evidence type="ECO:0000256" key="1">
    <source>
        <dbReference type="SAM" id="Phobius"/>
    </source>
</evidence>
<feature type="transmembrane region" description="Helical" evidence="1">
    <location>
        <begin position="132"/>
        <end position="152"/>
    </location>
</feature>
<sequence>MTSYYIFKYLHIFGVVLLLGNVTVTAVWKVFADRSKDWRIIAFGQAMVTGTDFGLTIPGIILTMVGGYGLIWVAEFSLLEPDWLLWSQLMFIAAGVIWLGILVPVQIKQARLARAFAGEESLTPEYRRLSRIWITWGLISFVPLMIAMYLMIAKPG</sequence>
<dbReference type="Proteomes" id="UP001302429">
    <property type="component" value="Chromosome"/>
</dbReference>
<protein>
    <submittedName>
        <fullName evidence="2">DUF2269 domain-containing protein</fullName>
    </submittedName>
</protein>
<keyword evidence="1" id="KW-0472">Membrane</keyword>
<dbReference type="RefSeq" id="WP_317083442.1">
    <property type="nucleotide sequence ID" value="NZ_CP136594.1"/>
</dbReference>
<reference evidence="2 3" key="1">
    <citation type="submission" date="2023-10" db="EMBL/GenBank/DDBJ databases">
        <title>Complete genome sequence of a Sphingomonadaceae bacterium.</title>
        <authorList>
            <person name="Yan C."/>
        </authorList>
    </citation>
    <scope>NUCLEOTIDE SEQUENCE [LARGE SCALE GENOMIC DNA]</scope>
    <source>
        <strain evidence="2 3">SCSIO 66989</strain>
    </source>
</reference>
<dbReference type="InterPro" id="IPR018729">
    <property type="entry name" value="DUF2269_transmembrane"/>
</dbReference>
<evidence type="ECO:0000313" key="3">
    <source>
        <dbReference type="Proteomes" id="UP001302429"/>
    </source>
</evidence>
<feature type="transmembrane region" description="Helical" evidence="1">
    <location>
        <begin position="12"/>
        <end position="32"/>
    </location>
</feature>
<dbReference type="AlphaFoldDB" id="A0AA97FAH9"/>
<gene>
    <name evidence="2" type="ORF">RB602_04745</name>
</gene>
<keyword evidence="1" id="KW-0812">Transmembrane</keyword>
<feature type="transmembrane region" description="Helical" evidence="1">
    <location>
        <begin position="85"/>
        <end position="105"/>
    </location>
</feature>
<dbReference type="KEGG" id="acoa:RB602_04745"/>
<accession>A0AA97FAH9</accession>
<dbReference type="EMBL" id="CP136594">
    <property type="protein sequence ID" value="WOE76032.1"/>
    <property type="molecule type" value="Genomic_DNA"/>
</dbReference>
<evidence type="ECO:0000313" key="2">
    <source>
        <dbReference type="EMBL" id="WOE76032.1"/>
    </source>
</evidence>
<keyword evidence="3" id="KW-1185">Reference proteome</keyword>
<feature type="transmembrane region" description="Helical" evidence="1">
    <location>
        <begin position="53"/>
        <end position="73"/>
    </location>
</feature>